<evidence type="ECO:0000313" key="2">
    <source>
        <dbReference type="Proteomes" id="UP000029095"/>
    </source>
</evidence>
<evidence type="ECO:0000313" key="1">
    <source>
        <dbReference type="EMBL" id="KFG71489.1"/>
    </source>
</evidence>
<name>A0A086MRH1_9ACTN</name>
<dbReference type="EMBL" id="JNFQ01000007">
    <property type="protein sequence ID" value="KFG71489.1"/>
    <property type="molecule type" value="Genomic_DNA"/>
</dbReference>
<sequence length="189" mass="20035">MSVTFTADWRPATQFAVTCGCEQATALAVRHDTYEEASVAALSAGPARRALPGCAMPDICPEYPLYVHDVGPDGEFTPEVNVSQRHAALLAGLLGFTASETTNAAQTLPCPSHDGGGPADDAGQLPAEDFLGRVLVALALTPEDEGVDGYWNGRLHMGGRCAGYLQLRLAQLHDLAQWCVDRGRDVAWG</sequence>
<reference evidence="1 2" key="1">
    <citation type="submission" date="2014-05" db="EMBL/GenBank/DDBJ databases">
        <title>Complete genome sequence of the Streptomyces mutabilis TRM45540.</title>
        <authorList>
            <person name="Luo X."/>
            <person name="Zhang L."/>
        </authorList>
    </citation>
    <scope>NUCLEOTIDE SEQUENCE [LARGE SCALE GENOMIC DNA]</scope>
    <source>
        <strain evidence="1 2">TRM45540</strain>
    </source>
</reference>
<protein>
    <submittedName>
        <fullName evidence="1">Uncharacterized protein</fullName>
    </submittedName>
</protein>
<comment type="caution">
    <text evidence="1">The sequence shown here is derived from an EMBL/GenBank/DDBJ whole genome shotgun (WGS) entry which is preliminary data.</text>
</comment>
<dbReference type="RefSeq" id="WP_043386030.1">
    <property type="nucleotide sequence ID" value="NZ_KN039950.1"/>
</dbReference>
<accession>A0A086MRH1</accession>
<dbReference type="HOGENOM" id="CLU_1440561_0_0_11"/>
<organism evidence="1 2">
    <name type="scientific">Streptomyces mutabilis</name>
    <dbReference type="NCBI Taxonomy" id="67332"/>
    <lineage>
        <taxon>Bacteria</taxon>
        <taxon>Bacillati</taxon>
        <taxon>Actinomycetota</taxon>
        <taxon>Actinomycetes</taxon>
        <taxon>Kitasatosporales</taxon>
        <taxon>Streptomycetaceae</taxon>
        <taxon>Streptomyces</taxon>
    </lineage>
</organism>
<proteinExistence type="predicted"/>
<dbReference type="Proteomes" id="UP000029095">
    <property type="component" value="Unassembled WGS sequence"/>
</dbReference>
<dbReference type="AlphaFoldDB" id="A0A086MRH1"/>
<keyword evidence="2" id="KW-1185">Reference proteome</keyword>
<gene>
    <name evidence="1" type="ORF">FM21_35120</name>
</gene>